<organism evidence="2 3">
    <name type="scientific">Stentor coeruleus</name>
    <dbReference type="NCBI Taxonomy" id="5963"/>
    <lineage>
        <taxon>Eukaryota</taxon>
        <taxon>Sar</taxon>
        <taxon>Alveolata</taxon>
        <taxon>Ciliophora</taxon>
        <taxon>Postciliodesmatophora</taxon>
        <taxon>Heterotrichea</taxon>
        <taxon>Heterotrichida</taxon>
        <taxon>Stentoridae</taxon>
        <taxon>Stentor</taxon>
    </lineage>
</organism>
<protein>
    <recommendedName>
        <fullName evidence="4">Translin-associated factor X-interacting protein 1 N-terminal domain-containing protein</fullName>
    </recommendedName>
</protein>
<evidence type="ECO:0000313" key="3">
    <source>
        <dbReference type="Proteomes" id="UP000187209"/>
    </source>
</evidence>
<dbReference type="Gene3D" id="1.10.287.1490">
    <property type="match status" value="1"/>
</dbReference>
<evidence type="ECO:0000313" key="2">
    <source>
        <dbReference type="EMBL" id="OMJ70406.1"/>
    </source>
</evidence>
<sequence length="277" mass="31501">MSTKNLRSKSFLLKPVSSKHFSISKLKPKHNKDQDSELINSSLTLIKTNSAQPYPLNTSLSPAVSRFSLPTQLVSLSALESRLLFNIDQESQEKVSAAFSVINELMVICPELSNILTKIKQTFEEHVEILKNTRSELEKNINSTSEDLKRMKKRYKKLALEVLDHQAQVKDKRTTIFELKKEKKQLAEEVLKKNDDIEKMMEKIRGLEKELHLLEHKILIFEGKKDLMVKIPGKSSANFEIDSSMLSPIAPISEFTLSPNGPEDFLSPVCLQVPLNN</sequence>
<name>A0A1R2B0W6_9CILI</name>
<dbReference type="AlphaFoldDB" id="A0A1R2B0W6"/>
<accession>A0A1R2B0W6</accession>
<feature type="coiled-coil region" evidence="1">
    <location>
        <begin position="120"/>
        <end position="217"/>
    </location>
</feature>
<dbReference type="Proteomes" id="UP000187209">
    <property type="component" value="Unassembled WGS sequence"/>
</dbReference>
<evidence type="ECO:0008006" key="4">
    <source>
        <dbReference type="Google" id="ProtNLM"/>
    </source>
</evidence>
<comment type="caution">
    <text evidence="2">The sequence shown here is derived from an EMBL/GenBank/DDBJ whole genome shotgun (WGS) entry which is preliminary data.</text>
</comment>
<gene>
    <name evidence="2" type="ORF">SteCoe_31630</name>
</gene>
<evidence type="ECO:0000256" key="1">
    <source>
        <dbReference type="SAM" id="Coils"/>
    </source>
</evidence>
<dbReference type="EMBL" id="MPUH01001091">
    <property type="protein sequence ID" value="OMJ70406.1"/>
    <property type="molecule type" value="Genomic_DNA"/>
</dbReference>
<keyword evidence="1" id="KW-0175">Coiled coil</keyword>
<reference evidence="2 3" key="1">
    <citation type="submission" date="2016-11" db="EMBL/GenBank/DDBJ databases">
        <title>The macronuclear genome of Stentor coeruleus: a giant cell with tiny introns.</title>
        <authorList>
            <person name="Slabodnick M."/>
            <person name="Ruby J.G."/>
            <person name="Reiff S.B."/>
            <person name="Swart E.C."/>
            <person name="Gosai S."/>
            <person name="Prabakaran S."/>
            <person name="Witkowska E."/>
            <person name="Larue G.E."/>
            <person name="Fisher S."/>
            <person name="Freeman R.M."/>
            <person name="Gunawardena J."/>
            <person name="Chu W."/>
            <person name="Stover N.A."/>
            <person name="Gregory B.D."/>
            <person name="Nowacki M."/>
            <person name="Derisi J."/>
            <person name="Roy S.W."/>
            <person name="Marshall W.F."/>
            <person name="Sood P."/>
        </authorList>
    </citation>
    <scope>NUCLEOTIDE SEQUENCE [LARGE SCALE GENOMIC DNA]</scope>
    <source>
        <strain evidence="2">WM001</strain>
    </source>
</reference>
<keyword evidence="3" id="KW-1185">Reference proteome</keyword>
<proteinExistence type="predicted"/>